<protein>
    <submittedName>
        <fullName evidence="1">Uncharacterized protein</fullName>
    </submittedName>
</protein>
<reference evidence="1" key="1">
    <citation type="journal article" date="2019" name="bioRxiv">
        <title>The Genome of the Zebra Mussel, Dreissena polymorpha: A Resource for Invasive Species Research.</title>
        <authorList>
            <person name="McCartney M.A."/>
            <person name="Auch B."/>
            <person name="Kono T."/>
            <person name="Mallez S."/>
            <person name="Zhang Y."/>
            <person name="Obille A."/>
            <person name="Becker A."/>
            <person name="Abrahante J.E."/>
            <person name="Garbe J."/>
            <person name="Badalamenti J.P."/>
            <person name="Herman A."/>
            <person name="Mangelson H."/>
            <person name="Liachko I."/>
            <person name="Sullivan S."/>
            <person name="Sone E.D."/>
            <person name="Koren S."/>
            <person name="Silverstein K.A.T."/>
            <person name="Beckman K.B."/>
            <person name="Gohl D.M."/>
        </authorList>
    </citation>
    <scope>NUCLEOTIDE SEQUENCE</scope>
    <source>
        <strain evidence="1">Duluth1</strain>
        <tissue evidence="1">Whole animal</tissue>
    </source>
</reference>
<reference evidence="1" key="2">
    <citation type="submission" date="2020-11" db="EMBL/GenBank/DDBJ databases">
        <authorList>
            <person name="McCartney M.A."/>
            <person name="Auch B."/>
            <person name="Kono T."/>
            <person name="Mallez S."/>
            <person name="Becker A."/>
            <person name="Gohl D.M."/>
            <person name="Silverstein K.A.T."/>
            <person name="Koren S."/>
            <person name="Bechman K.B."/>
            <person name="Herman A."/>
            <person name="Abrahante J.E."/>
            <person name="Garbe J."/>
        </authorList>
    </citation>
    <scope>NUCLEOTIDE SEQUENCE</scope>
    <source>
        <strain evidence="1">Duluth1</strain>
        <tissue evidence="1">Whole animal</tissue>
    </source>
</reference>
<accession>A0A9D4C7M7</accession>
<dbReference type="EMBL" id="JAIWYP010000013">
    <property type="protein sequence ID" value="KAH3718958.1"/>
    <property type="molecule type" value="Genomic_DNA"/>
</dbReference>
<keyword evidence="2" id="KW-1185">Reference proteome</keyword>
<dbReference type="Proteomes" id="UP000828390">
    <property type="component" value="Unassembled WGS sequence"/>
</dbReference>
<gene>
    <name evidence="1" type="ORF">DPMN_061786</name>
</gene>
<organism evidence="1 2">
    <name type="scientific">Dreissena polymorpha</name>
    <name type="common">Zebra mussel</name>
    <name type="synonym">Mytilus polymorpha</name>
    <dbReference type="NCBI Taxonomy" id="45954"/>
    <lineage>
        <taxon>Eukaryota</taxon>
        <taxon>Metazoa</taxon>
        <taxon>Spiralia</taxon>
        <taxon>Lophotrochozoa</taxon>
        <taxon>Mollusca</taxon>
        <taxon>Bivalvia</taxon>
        <taxon>Autobranchia</taxon>
        <taxon>Heteroconchia</taxon>
        <taxon>Euheterodonta</taxon>
        <taxon>Imparidentia</taxon>
        <taxon>Neoheterodontei</taxon>
        <taxon>Myida</taxon>
        <taxon>Dreissenoidea</taxon>
        <taxon>Dreissenidae</taxon>
        <taxon>Dreissena</taxon>
    </lineage>
</organism>
<sequence>MITTIFELVRDIHKTNALTIFHDDKAQNVTSRETHVLTLFHEDWTNNVTSGCSYKTAPSPGGHVFSPIWTIFELVRDINPTTVLNTAPPPGGHIFQRTRTIF</sequence>
<dbReference type="AlphaFoldDB" id="A0A9D4C7M7"/>
<name>A0A9D4C7M7_DREPO</name>
<proteinExistence type="predicted"/>
<evidence type="ECO:0000313" key="1">
    <source>
        <dbReference type="EMBL" id="KAH3718958.1"/>
    </source>
</evidence>
<comment type="caution">
    <text evidence="1">The sequence shown here is derived from an EMBL/GenBank/DDBJ whole genome shotgun (WGS) entry which is preliminary data.</text>
</comment>
<evidence type="ECO:0000313" key="2">
    <source>
        <dbReference type="Proteomes" id="UP000828390"/>
    </source>
</evidence>